<dbReference type="Pfam" id="PF20789">
    <property type="entry name" value="4HBT_3C"/>
    <property type="match status" value="1"/>
</dbReference>
<proteinExistence type="inferred from homology"/>
<dbReference type="Proteomes" id="UP000198960">
    <property type="component" value="Unassembled WGS sequence"/>
</dbReference>
<protein>
    <submittedName>
        <fullName evidence="5">Acyl-CoA thioesterase-2</fullName>
    </submittedName>
</protein>
<reference evidence="6" key="1">
    <citation type="submission" date="2016-10" db="EMBL/GenBank/DDBJ databases">
        <authorList>
            <person name="Varghese N."/>
            <person name="Submissions S."/>
        </authorList>
    </citation>
    <scope>NUCLEOTIDE SEQUENCE [LARGE SCALE GENOMIC DNA]</scope>
    <source>
        <strain evidence="6">DSM 45413</strain>
    </source>
</reference>
<keyword evidence="6" id="KW-1185">Reference proteome</keyword>
<evidence type="ECO:0000313" key="5">
    <source>
        <dbReference type="EMBL" id="SEP18172.1"/>
    </source>
</evidence>
<dbReference type="PANTHER" id="PTHR11066">
    <property type="entry name" value="ACYL-COA THIOESTERASE"/>
    <property type="match status" value="1"/>
</dbReference>
<evidence type="ECO:0000259" key="4">
    <source>
        <dbReference type="Pfam" id="PF20789"/>
    </source>
</evidence>
<dbReference type="Pfam" id="PF13622">
    <property type="entry name" value="4HBT_3"/>
    <property type="match status" value="1"/>
</dbReference>
<evidence type="ECO:0000313" key="6">
    <source>
        <dbReference type="Proteomes" id="UP000198960"/>
    </source>
</evidence>
<name>A0A1H8VRY1_9ACTN</name>
<dbReference type="GO" id="GO:0047617">
    <property type="term" value="F:fatty acyl-CoA hydrolase activity"/>
    <property type="evidence" value="ECO:0007669"/>
    <property type="project" value="InterPro"/>
</dbReference>
<dbReference type="InterPro" id="IPR003703">
    <property type="entry name" value="Acyl_CoA_thio"/>
</dbReference>
<keyword evidence="2" id="KW-0378">Hydrolase</keyword>
<evidence type="ECO:0000259" key="3">
    <source>
        <dbReference type="Pfam" id="PF13622"/>
    </source>
</evidence>
<feature type="domain" description="Acyl-CoA thioesterase-like N-terminal HotDog" evidence="3">
    <location>
        <begin position="34"/>
        <end position="110"/>
    </location>
</feature>
<organism evidence="5 6">
    <name type="scientific">Trujillonella endophytica</name>
    <dbReference type="NCBI Taxonomy" id="673521"/>
    <lineage>
        <taxon>Bacteria</taxon>
        <taxon>Bacillati</taxon>
        <taxon>Actinomycetota</taxon>
        <taxon>Actinomycetes</taxon>
        <taxon>Geodermatophilales</taxon>
        <taxon>Geodermatophilaceae</taxon>
        <taxon>Trujillonella</taxon>
    </lineage>
</organism>
<dbReference type="InterPro" id="IPR029069">
    <property type="entry name" value="HotDog_dom_sf"/>
</dbReference>
<dbReference type="CDD" id="cd03444">
    <property type="entry name" value="Thioesterase_II_repeat1"/>
    <property type="match status" value="1"/>
</dbReference>
<dbReference type="Gene3D" id="2.40.160.210">
    <property type="entry name" value="Acyl-CoA thioesterase, double hotdog domain"/>
    <property type="match status" value="1"/>
</dbReference>
<dbReference type="STRING" id="673521.SAMN05660991_03763"/>
<dbReference type="CDD" id="cd03445">
    <property type="entry name" value="Thioesterase_II_repeat2"/>
    <property type="match status" value="1"/>
</dbReference>
<dbReference type="InterPro" id="IPR049449">
    <property type="entry name" value="TesB_ACOT8-like_N"/>
</dbReference>
<evidence type="ECO:0000256" key="1">
    <source>
        <dbReference type="ARBA" id="ARBA00006538"/>
    </source>
</evidence>
<sequence length="276" mass="28955">MDQTVSAVVAALGVEPLGGDRFGVSGASPLARETLFGGALLFQALLSADATVPDDYAVHHLHGEFPQRGRAGEPIVLAVDRVKDGRSLISRRVVGRQGDRVVVTLEASFQRTREAGAEFQLPSPLRFPAAAVEAGKLRVHRDGGFGIEFVDATGSANGTLSTEVQAWYRAADRLPGESVWHAGVLTLVSDMAVPTVAITAAGLSAGGPDGEGGPGTVATTSVNHTMWFHRPLLADEWFVLTSQPLSTAHGRGVALGSAYDGEGRHVASIVQEIYLK</sequence>
<accession>A0A1H8VRY1</accession>
<dbReference type="InterPro" id="IPR042171">
    <property type="entry name" value="Acyl-CoA_hotdog"/>
</dbReference>
<dbReference type="PANTHER" id="PTHR11066:SF35">
    <property type="entry name" value="ACYL-COA THIOESTERASE II"/>
    <property type="match status" value="1"/>
</dbReference>
<dbReference type="SUPFAM" id="SSF54637">
    <property type="entry name" value="Thioesterase/thiol ester dehydrase-isomerase"/>
    <property type="match status" value="2"/>
</dbReference>
<dbReference type="InterPro" id="IPR049450">
    <property type="entry name" value="ACOT8-like_C"/>
</dbReference>
<feature type="domain" description="Acyl-CoA thioesterase-like C-terminal" evidence="4">
    <location>
        <begin position="160"/>
        <end position="274"/>
    </location>
</feature>
<comment type="similarity">
    <text evidence="1">Belongs to the C/M/P thioester hydrolase family.</text>
</comment>
<dbReference type="AlphaFoldDB" id="A0A1H8VRY1"/>
<dbReference type="GO" id="GO:0009062">
    <property type="term" value="P:fatty acid catabolic process"/>
    <property type="evidence" value="ECO:0007669"/>
    <property type="project" value="TreeGrafter"/>
</dbReference>
<gene>
    <name evidence="5" type="ORF">SAMN05660991_03763</name>
</gene>
<evidence type="ECO:0000256" key="2">
    <source>
        <dbReference type="ARBA" id="ARBA00022801"/>
    </source>
</evidence>
<dbReference type="RefSeq" id="WP_211435712.1">
    <property type="nucleotide sequence ID" value="NZ_FOEE01000013.1"/>
</dbReference>
<dbReference type="EMBL" id="FOEE01000013">
    <property type="protein sequence ID" value="SEP18172.1"/>
    <property type="molecule type" value="Genomic_DNA"/>
</dbReference>
<dbReference type="GO" id="GO:0006637">
    <property type="term" value="P:acyl-CoA metabolic process"/>
    <property type="evidence" value="ECO:0007669"/>
    <property type="project" value="InterPro"/>
</dbReference>